<organism evidence="1 2">
    <name type="scientific">Aliiruegeria haliotis</name>
    <dbReference type="NCBI Taxonomy" id="1280846"/>
    <lineage>
        <taxon>Bacteria</taxon>
        <taxon>Pseudomonadati</taxon>
        <taxon>Pseudomonadota</taxon>
        <taxon>Alphaproteobacteria</taxon>
        <taxon>Rhodobacterales</taxon>
        <taxon>Roseobacteraceae</taxon>
        <taxon>Aliiruegeria</taxon>
    </lineage>
</organism>
<comment type="caution">
    <text evidence="1">The sequence shown here is derived from an EMBL/GenBank/DDBJ whole genome shotgun (WGS) entry which is preliminary data.</text>
</comment>
<gene>
    <name evidence="1" type="ORF">CLV78_10596</name>
</gene>
<name>A0A2T0RPB5_9RHOB</name>
<evidence type="ECO:0000313" key="1">
    <source>
        <dbReference type="EMBL" id="PRY23044.1"/>
    </source>
</evidence>
<protein>
    <submittedName>
        <fullName evidence="1">Uncharacterized protein</fullName>
    </submittedName>
</protein>
<keyword evidence="2" id="KW-1185">Reference proteome</keyword>
<proteinExistence type="predicted"/>
<dbReference type="Proteomes" id="UP000239480">
    <property type="component" value="Unassembled WGS sequence"/>
</dbReference>
<dbReference type="AlphaFoldDB" id="A0A2T0RPB5"/>
<evidence type="ECO:0000313" key="2">
    <source>
        <dbReference type="Proteomes" id="UP000239480"/>
    </source>
</evidence>
<reference evidence="1 2" key="1">
    <citation type="submission" date="2018-03" db="EMBL/GenBank/DDBJ databases">
        <title>Genomic Encyclopedia of Archaeal and Bacterial Type Strains, Phase II (KMG-II): from individual species to whole genera.</title>
        <authorList>
            <person name="Goeker M."/>
        </authorList>
    </citation>
    <scope>NUCLEOTIDE SEQUENCE [LARGE SCALE GENOMIC DNA]</scope>
    <source>
        <strain evidence="1 2">DSM 29328</strain>
    </source>
</reference>
<dbReference type="RefSeq" id="WP_281261147.1">
    <property type="nucleotide sequence ID" value="NZ_PVTD01000005.1"/>
</dbReference>
<dbReference type="EMBL" id="PVTD01000005">
    <property type="protein sequence ID" value="PRY23044.1"/>
    <property type="molecule type" value="Genomic_DNA"/>
</dbReference>
<sequence>MLRTIAVGSHVSVQGIFVRDAKNGRIIVRVGERLFKGTPISKAA</sequence>
<accession>A0A2T0RPB5</accession>